<organism evidence="3 4">
    <name type="scientific">Corynebacterium oculi</name>
    <dbReference type="NCBI Taxonomy" id="1544416"/>
    <lineage>
        <taxon>Bacteria</taxon>
        <taxon>Bacillati</taxon>
        <taxon>Actinomycetota</taxon>
        <taxon>Actinomycetes</taxon>
        <taxon>Mycobacteriales</taxon>
        <taxon>Corynebacteriaceae</taxon>
        <taxon>Corynebacterium</taxon>
    </lineage>
</organism>
<name>A0A0Q1AG08_9CORY</name>
<feature type="transmembrane region" description="Helical" evidence="2">
    <location>
        <begin position="133"/>
        <end position="155"/>
    </location>
</feature>
<keyword evidence="2" id="KW-0812">Transmembrane</keyword>
<keyword evidence="2" id="KW-0472">Membrane</keyword>
<evidence type="ECO:0000256" key="1">
    <source>
        <dbReference type="SAM" id="MobiDB-lite"/>
    </source>
</evidence>
<dbReference type="RefSeq" id="WP_055121880.1">
    <property type="nucleotide sequence ID" value="NZ_LKST01000001.1"/>
</dbReference>
<evidence type="ECO:0000256" key="2">
    <source>
        <dbReference type="SAM" id="Phobius"/>
    </source>
</evidence>
<evidence type="ECO:0000313" key="4">
    <source>
        <dbReference type="Proteomes" id="UP000050517"/>
    </source>
</evidence>
<keyword evidence="2" id="KW-1133">Transmembrane helix</keyword>
<comment type="caution">
    <text evidence="3">The sequence shown here is derived from an EMBL/GenBank/DDBJ whole genome shotgun (WGS) entry which is preliminary data.</text>
</comment>
<feature type="region of interest" description="Disordered" evidence="1">
    <location>
        <begin position="160"/>
        <end position="179"/>
    </location>
</feature>
<dbReference type="InterPro" id="IPR046498">
    <property type="entry name" value="Rv1476-like"/>
</dbReference>
<sequence>MIPDNIDLDAMRTQIADRGVAIHGKGSTDTAYRDKLAAAIDAAEATGQGSFGIAVLDFTPTHTADLRDIAQEIHQGTELDTVIVRAPGSGATVSSVYSRDDIERAQDDFLSTTNYATAVREYPEHLSAAPIPWFPLSLTALIVCLFTLASTALKVKRESLTGRQRHAVSRNSDSNHKKY</sequence>
<keyword evidence="4" id="KW-1185">Reference proteome</keyword>
<dbReference type="AlphaFoldDB" id="A0A0Q1AG08"/>
<evidence type="ECO:0000313" key="3">
    <source>
        <dbReference type="EMBL" id="KQB85569.1"/>
    </source>
</evidence>
<protein>
    <submittedName>
        <fullName evidence="3">Uncharacterized protein</fullName>
    </submittedName>
</protein>
<reference evidence="3 4" key="1">
    <citation type="submission" date="2015-10" db="EMBL/GenBank/DDBJ databases">
        <title>Corynebacteirum lowii and Corynebacterium oculi species nova, derived from human clinical disease and and emended description of Corynebacterium mastiditis.</title>
        <authorList>
            <person name="Bernard K."/>
            <person name="Pacheco A.L."/>
            <person name="Mcdougall C."/>
            <person name="Burtx T."/>
            <person name="Weibe D."/>
            <person name="Tyler S."/>
            <person name="Olson A.B."/>
            <person name="Cnockaert M."/>
            <person name="Eguchi H."/>
            <person name="Kuwahara T."/>
            <person name="Nakayama-Imaohji H."/>
            <person name="Boudewijins M."/>
            <person name="Van Hoecke F."/>
            <person name="Bernier A.-M."/>
            <person name="Vandamme P."/>
        </authorList>
    </citation>
    <scope>NUCLEOTIDE SEQUENCE [LARGE SCALE GENOMIC DNA]</scope>
    <source>
        <strain evidence="3 4">NML 130210</strain>
    </source>
</reference>
<dbReference type="OrthoDB" id="4412029at2"/>
<dbReference type="EMBL" id="LKST01000001">
    <property type="protein sequence ID" value="KQB85569.1"/>
    <property type="molecule type" value="Genomic_DNA"/>
</dbReference>
<dbReference type="Proteomes" id="UP000050517">
    <property type="component" value="Unassembled WGS sequence"/>
</dbReference>
<gene>
    <name evidence="3" type="ORF">Cocul_00715</name>
</gene>
<proteinExistence type="predicted"/>
<accession>A0A0Q1AG08</accession>
<dbReference type="PATRIC" id="fig|1544416.3.peg.717"/>
<dbReference type="STRING" id="1544416.Cocul_00715"/>
<dbReference type="Pfam" id="PF20381">
    <property type="entry name" value="Rv1476"/>
    <property type="match status" value="1"/>
</dbReference>